<dbReference type="InterPro" id="IPR002123">
    <property type="entry name" value="Plipid/glycerol_acylTrfase"/>
</dbReference>
<dbReference type="GO" id="GO:0003841">
    <property type="term" value="F:1-acylglycerol-3-phosphate O-acyltransferase activity"/>
    <property type="evidence" value="ECO:0007669"/>
    <property type="project" value="TreeGrafter"/>
</dbReference>
<accession>A0A1T0CV50</accession>
<keyword evidence="2 6" id="KW-0808">Transferase</keyword>
<keyword evidence="4" id="KW-0812">Transmembrane</keyword>
<dbReference type="STRING" id="573983.B0681_03565"/>
<proteinExistence type="predicted"/>
<name>A0A1T0CV50_9GAMM</name>
<dbReference type="PANTHER" id="PTHR10434:SF9">
    <property type="entry name" value="PHOSPHOLIPID_GLYCEROL ACYLTRANSFERASE DOMAIN-CONTAINING PROTEIN"/>
    <property type="match status" value="1"/>
</dbReference>
<dbReference type="Proteomes" id="UP000190683">
    <property type="component" value="Unassembled WGS sequence"/>
</dbReference>
<reference evidence="6 7" key="1">
    <citation type="submission" date="2017-02" db="EMBL/GenBank/DDBJ databases">
        <title>Draft genome sequence of Moraxella porci CCUG 54912T type strain.</title>
        <authorList>
            <person name="Salva-Serra F."/>
            <person name="Engstrom-Jakobsson H."/>
            <person name="Thorell K."/>
            <person name="Jaen-Luchoro D."/>
            <person name="Gonzales-Siles L."/>
            <person name="Karlsson R."/>
            <person name="Yazdan S."/>
            <person name="Boulund F."/>
            <person name="Johnning A."/>
            <person name="Engstrand L."/>
            <person name="Kristiansson E."/>
            <person name="Moore E."/>
        </authorList>
    </citation>
    <scope>NUCLEOTIDE SEQUENCE [LARGE SCALE GENOMIC DNA]</scope>
    <source>
        <strain evidence="6 7">CCUG 54912</strain>
    </source>
</reference>
<dbReference type="EMBL" id="MUYV01000002">
    <property type="protein sequence ID" value="OOS26225.1"/>
    <property type="molecule type" value="Genomic_DNA"/>
</dbReference>
<protein>
    <submittedName>
        <fullName evidence="6">Glycerol acyltransferase</fullName>
    </submittedName>
</protein>
<feature type="transmembrane region" description="Helical" evidence="4">
    <location>
        <begin position="147"/>
        <end position="164"/>
    </location>
</feature>
<sequence>MKGAACSLAKLDYDDLGKLLPRRHRPIATKVARRLLSLLGWRLLGKLPNVPQAVIIGAPHTSNVDGVPAILTMLALGLDIKVMGKKQLFSVPILSQFLTWVGVIAIDRDKKGSVLQANIDRFATGAPLLMALAPEGTRKYTDSFRTGFYYLAMGAGVPIIPVALDYPTKTVRFLEVCYPTGDYQADLAVILSAYRGIEGRHPSQMAQVLQDLKLP</sequence>
<dbReference type="RefSeq" id="WP_078317373.1">
    <property type="nucleotide sequence ID" value="NZ_MUYV01000002.1"/>
</dbReference>
<dbReference type="SMART" id="SM00563">
    <property type="entry name" value="PlsC"/>
    <property type="match status" value="1"/>
</dbReference>
<dbReference type="SUPFAM" id="SSF69593">
    <property type="entry name" value="Glycerol-3-phosphate (1)-acyltransferase"/>
    <property type="match status" value="1"/>
</dbReference>
<evidence type="ECO:0000313" key="7">
    <source>
        <dbReference type="Proteomes" id="UP000190683"/>
    </source>
</evidence>
<comment type="caution">
    <text evidence="6">The sequence shown here is derived from an EMBL/GenBank/DDBJ whole genome shotgun (WGS) entry which is preliminary data.</text>
</comment>
<feature type="domain" description="Phospholipid/glycerol acyltransferase" evidence="5">
    <location>
        <begin position="54"/>
        <end position="167"/>
    </location>
</feature>
<comment type="pathway">
    <text evidence="1">Lipid metabolism.</text>
</comment>
<dbReference type="GO" id="GO:0006654">
    <property type="term" value="P:phosphatidic acid biosynthetic process"/>
    <property type="evidence" value="ECO:0007669"/>
    <property type="project" value="TreeGrafter"/>
</dbReference>
<dbReference type="AlphaFoldDB" id="A0A1T0CV50"/>
<evidence type="ECO:0000256" key="4">
    <source>
        <dbReference type="SAM" id="Phobius"/>
    </source>
</evidence>
<keyword evidence="3 6" id="KW-0012">Acyltransferase</keyword>
<keyword evidence="4" id="KW-1133">Transmembrane helix</keyword>
<keyword evidence="7" id="KW-1185">Reference proteome</keyword>
<evidence type="ECO:0000256" key="3">
    <source>
        <dbReference type="ARBA" id="ARBA00023315"/>
    </source>
</evidence>
<keyword evidence="4" id="KW-0472">Membrane</keyword>
<dbReference type="Pfam" id="PF01553">
    <property type="entry name" value="Acyltransferase"/>
    <property type="match status" value="1"/>
</dbReference>
<evidence type="ECO:0000313" key="6">
    <source>
        <dbReference type="EMBL" id="OOS26225.1"/>
    </source>
</evidence>
<dbReference type="PANTHER" id="PTHR10434">
    <property type="entry name" value="1-ACYL-SN-GLYCEROL-3-PHOSPHATE ACYLTRANSFERASE"/>
    <property type="match status" value="1"/>
</dbReference>
<evidence type="ECO:0000256" key="1">
    <source>
        <dbReference type="ARBA" id="ARBA00005189"/>
    </source>
</evidence>
<organism evidence="6 7">
    <name type="scientific">Moraxella porci DSM 25326</name>
    <dbReference type="NCBI Taxonomy" id="573983"/>
    <lineage>
        <taxon>Bacteria</taxon>
        <taxon>Pseudomonadati</taxon>
        <taxon>Pseudomonadota</taxon>
        <taxon>Gammaproteobacteria</taxon>
        <taxon>Moraxellales</taxon>
        <taxon>Moraxellaceae</taxon>
        <taxon>Moraxella</taxon>
    </lineage>
</organism>
<evidence type="ECO:0000259" key="5">
    <source>
        <dbReference type="SMART" id="SM00563"/>
    </source>
</evidence>
<evidence type="ECO:0000256" key="2">
    <source>
        <dbReference type="ARBA" id="ARBA00022679"/>
    </source>
</evidence>
<gene>
    <name evidence="6" type="ORF">B0681_03565</name>
</gene>